<gene>
    <name evidence="4" type="ORF">EAI93_00270</name>
    <name evidence="3" type="ORF">ERS852456_01873</name>
</gene>
<feature type="domain" description="VanZ-like" evidence="2">
    <location>
        <begin position="47"/>
        <end position="163"/>
    </location>
</feature>
<evidence type="ECO:0000256" key="1">
    <source>
        <dbReference type="SAM" id="Phobius"/>
    </source>
</evidence>
<dbReference type="EMBL" id="RCYR01000001">
    <property type="protein sequence ID" value="RYS82179.1"/>
    <property type="molecule type" value="Genomic_DNA"/>
</dbReference>
<dbReference type="InterPro" id="IPR053150">
    <property type="entry name" value="Teicoplanin_resist-assoc"/>
</dbReference>
<feature type="transmembrane region" description="Helical" evidence="1">
    <location>
        <begin position="89"/>
        <end position="109"/>
    </location>
</feature>
<dbReference type="PANTHER" id="PTHR36834">
    <property type="entry name" value="MEMBRANE PROTEIN-RELATED"/>
    <property type="match status" value="1"/>
</dbReference>
<feature type="transmembrane region" description="Helical" evidence="1">
    <location>
        <begin position="183"/>
        <end position="200"/>
    </location>
</feature>
<dbReference type="Proteomes" id="UP000292665">
    <property type="component" value="Unassembled WGS sequence"/>
</dbReference>
<dbReference type="PANTHER" id="PTHR36834:SF2">
    <property type="entry name" value="MEMBRANE PROTEIN"/>
    <property type="match status" value="1"/>
</dbReference>
<name>A0A174D1R8_9FIRM</name>
<dbReference type="RefSeq" id="WP_009319829.1">
    <property type="nucleotide sequence ID" value="NZ_AP028249.1"/>
</dbReference>
<keyword evidence="1" id="KW-1133">Transmembrane helix</keyword>
<protein>
    <submittedName>
        <fullName evidence="3">Predicted integral membrane protein</fullName>
    </submittedName>
    <submittedName>
        <fullName evidence="4">VanZ family protein</fullName>
    </submittedName>
</protein>
<accession>A0A174D1R8</accession>
<sequence>METLIFYTYEFAASILPFSAAFIFLSHKQKKGGEKTHLLPGLLLFLFAVYIVCVYHVTGTGTLWDAFLYRFQTEISHINPIPFSAGIDMVGYILNIILFIPFGFLIPLIWKKMRSLHLTALAGFSFSILIEISQLLNNRRTDIDDLIMNTLGAIIGFLIYKSFKKLMPTRLHNKLNDFSYPVLELPLYIFILFAGRFFFFHEMGFAKLLYGF</sequence>
<keyword evidence="1" id="KW-0472">Membrane</keyword>
<dbReference type="Pfam" id="PF04892">
    <property type="entry name" value="VanZ"/>
    <property type="match status" value="1"/>
</dbReference>
<feature type="transmembrane region" description="Helical" evidence="1">
    <location>
        <begin position="38"/>
        <end position="58"/>
    </location>
</feature>
<reference evidence="4 6" key="2">
    <citation type="journal article" date="2019" name="Science, e1252229">
        <title>Invertible promoters mediate bacterial phase variation, antibiotic resistance, and host adaptation in the gut.</title>
        <authorList>
            <person name="Jiang X."/>
            <person name="Hall A.B."/>
            <person name="Arthur T.D."/>
            <person name="Plichta D.R."/>
            <person name="Covington C.T."/>
            <person name="Poyet M."/>
            <person name="Crothers J."/>
            <person name="Moses P.L."/>
            <person name="Tolonen A.C."/>
            <person name="Vlamakis H."/>
            <person name="Alm E.J."/>
            <person name="Xavier R.J."/>
        </authorList>
    </citation>
    <scope>NUCLEOTIDE SEQUENCE [LARGE SCALE GENOMIC DNA]</scope>
    <source>
        <strain evidence="6">aa_0143</strain>
        <strain evidence="4">Aa_0143</strain>
    </source>
</reference>
<dbReference type="AlphaFoldDB" id="A0A174D1R8"/>
<feature type="transmembrane region" description="Helical" evidence="1">
    <location>
        <begin position="6"/>
        <end position="26"/>
    </location>
</feature>
<evidence type="ECO:0000259" key="2">
    <source>
        <dbReference type="Pfam" id="PF04892"/>
    </source>
</evidence>
<dbReference type="EMBL" id="CYZO01000024">
    <property type="protein sequence ID" value="CUO19642.1"/>
    <property type="molecule type" value="Genomic_DNA"/>
</dbReference>
<evidence type="ECO:0000313" key="4">
    <source>
        <dbReference type="EMBL" id="RYS82179.1"/>
    </source>
</evidence>
<proteinExistence type="predicted"/>
<dbReference type="Proteomes" id="UP000095787">
    <property type="component" value="Unassembled WGS sequence"/>
</dbReference>
<dbReference type="InterPro" id="IPR006976">
    <property type="entry name" value="VanZ-like"/>
</dbReference>
<evidence type="ECO:0000313" key="3">
    <source>
        <dbReference type="EMBL" id="CUO19642.1"/>
    </source>
</evidence>
<evidence type="ECO:0000313" key="5">
    <source>
        <dbReference type="Proteomes" id="UP000095787"/>
    </source>
</evidence>
<organism evidence="3 5">
    <name type="scientific">[Ruminococcus] torques</name>
    <dbReference type="NCBI Taxonomy" id="33039"/>
    <lineage>
        <taxon>Bacteria</taxon>
        <taxon>Bacillati</taxon>
        <taxon>Bacillota</taxon>
        <taxon>Clostridia</taxon>
        <taxon>Lachnospirales</taxon>
        <taxon>Lachnospiraceae</taxon>
        <taxon>Mediterraneibacter</taxon>
    </lineage>
</organism>
<dbReference type="GeneID" id="97328983"/>
<feature type="transmembrane region" description="Helical" evidence="1">
    <location>
        <begin position="146"/>
        <end position="163"/>
    </location>
</feature>
<evidence type="ECO:0000313" key="6">
    <source>
        <dbReference type="Proteomes" id="UP000292665"/>
    </source>
</evidence>
<keyword evidence="1" id="KW-0812">Transmembrane</keyword>
<reference evidence="3 5" key="1">
    <citation type="submission" date="2015-09" db="EMBL/GenBank/DDBJ databases">
        <authorList>
            <consortium name="Pathogen Informatics"/>
        </authorList>
    </citation>
    <scope>NUCLEOTIDE SEQUENCE [LARGE SCALE GENOMIC DNA]</scope>
    <source>
        <strain evidence="3 5">2789STDY5834841</strain>
    </source>
</reference>